<sequence>MSRLLARRVVRCLGTGLVAMSLGALALAQSAPSSAATSAPVRFLVIASQESILSASTAGRVSRVPVGLGDNVRAGQVVASFDCAEMQARRDAARAEHEAARVQYEAKLKLQGLQSAAEVEVELAAANVNKAQSQIRIFDAQVAQCAFVAPFTGKVARVHVKVGQGVNPGAPVIELVGNGAPRARMNVPSQWLAWLKTGETLQGKVDETGAEVALKVIRISGRVDAVSQSVEIETELVSARGQVLPGMSGQVRAPAGR</sequence>
<reference evidence="4" key="1">
    <citation type="submission" date="2020-12" db="EMBL/GenBank/DDBJ databases">
        <title>Comamonas sp. nov., isolated from stream water.</title>
        <authorList>
            <person name="Park K.-H."/>
        </authorList>
    </citation>
    <scope>NUCLEOTIDE SEQUENCE</scope>
    <source>
        <strain evidence="4">EJ-4</strain>
    </source>
</reference>
<protein>
    <submittedName>
        <fullName evidence="4">Efflux RND transporter periplasmic adaptor subunit</fullName>
    </submittedName>
</protein>
<dbReference type="GO" id="GO:0019898">
    <property type="term" value="C:extrinsic component of membrane"/>
    <property type="evidence" value="ECO:0007669"/>
    <property type="project" value="InterPro"/>
</dbReference>
<dbReference type="RefSeq" id="WP_198462262.1">
    <property type="nucleotide sequence ID" value="NZ_JABBCQ020000029.1"/>
</dbReference>
<dbReference type="GO" id="GO:0015562">
    <property type="term" value="F:efflux transmembrane transporter activity"/>
    <property type="evidence" value="ECO:0007669"/>
    <property type="project" value="TreeGrafter"/>
</dbReference>
<dbReference type="Gene3D" id="2.40.50.100">
    <property type="match status" value="1"/>
</dbReference>
<feature type="chain" id="PRO_5032941569" evidence="3">
    <location>
        <begin position="36"/>
        <end position="257"/>
    </location>
</feature>
<evidence type="ECO:0000256" key="2">
    <source>
        <dbReference type="ARBA" id="ARBA00023054"/>
    </source>
</evidence>
<keyword evidence="5" id="KW-1185">Reference proteome</keyword>
<comment type="similarity">
    <text evidence="1">Belongs to the membrane fusion protein (MFP) (TC 8.A.1) family.</text>
</comment>
<dbReference type="InterPro" id="IPR006143">
    <property type="entry name" value="RND_pump_MFP"/>
</dbReference>
<keyword evidence="3" id="KW-0732">Signal</keyword>
<gene>
    <name evidence="4" type="ORF">HF327_020790</name>
</gene>
<dbReference type="Gene3D" id="2.40.30.170">
    <property type="match status" value="1"/>
</dbReference>
<dbReference type="Gene3D" id="6.10.140.1990">
    <property type="match status" value="1"/>
</dbReference>
<organism evidence="4 5">
    <name type="scientific">Comamonas suwonensis</name>
    <dbReference type="NCBI Taxonomy" id="2606214"/>
    <lineage>
        <taxon>Bacteria</taxon>
        <taxon>Pseudomonadati</taxon>
        <taxon>Pseudomonadota</taxon>
        <taxon>Betaproteobacteria</taxon>
        <taxon>Burkholderiales</taxon>
        <taxon>Comamonadaceae</taxon>
        <taxon>Comamonas</taxon>
    </lineage>
</organism>
<dbReference type="GO" id="GO:1990961">
    <property type="term" value="P:xenobiotic detoxification by transmembrane export across the plasma membrane"/>
    <property type="evidence" value="ECO:0007669"/>
    <property type="project" value="InterPro"/>
</dbReference>
<accession>A0A843BC82</accession>
<dbReference type="Proteomes" id="UP000530032">
    <property type="component" value="Unassembled WGS sequence"/>
</dbReference>
<comment type="caution">
    <text evidence="4">The sequence shown here is derived from an EMBL/GenBank/DDBJ whole genome shotgun (WGS) entry which is preliminary data.</text>
</comment>
<evidence type="ECO:0000313" key="5">
    <source>
        <dbReference type="Proteomes" id="UP000530032"/>
    </source>
</evidence>
<dbReference type="GO" id="GO:1990281">
    <property type="term" value="C:efflux pump complex"/>
    <property type="evidence" value="ECO:0007669"/>
    <property type="project" value="TreeGrafter"/>
</dbReference>
<dbReference type="AlphaFoldDB" id="A0A843BC82"/>
<dbReference type="GO" id="GO:0030313">
    <property type="term" value="C:cell envelope"/>
    <property type="evidence" value="ECO:0007669"/>
    <property type="project" value="UniProtKB-SubCell"/>
</dbReference>
<dbReference type="SUPFAM" id="SSF111369">
    <property type="entry name" value="HlyD-like secretion proteins"/>
    <property type="match status" value="1"/>
</dbReference>
<feature type="signal peptide" evidence="3">
    <location>
        <begin position="1"/>
        <end position="35"/>
    </location>
</feature>
<dbReference type="GO" id="GO:1990195">
    <property type="term" value="C:macrolide transmembrane transporter complex"/>
    <property type="evidence" value="ECO:0007669"/>
    <property type="project" value="InterPro"/>
</dbReference>
<dbReference type="NCBIfam" id="TIGR01730">
    <property type="entry name" value="RND_mfp"/>
    <property type="match status" value="1"/>
</dbReference>
<evidence type="ECO:0000313" key="4">
    <source>
        <dbReference type="EMBL" id="MBI1626912.1"/>
    </source>
</evidence>
<proteinExistence type="inferred from homology"/>
<dbReference type="PANTHER" id="PTHR30469">
    <property type="entry name" value="MULTIDRUG RESISTANCE PROTEIN MDTA"/>
    <property type="match status" value="1"/>
</dbReference>
<evidence type="ECO:0000256" key="1">
    <source>
        <dbReference type="ARBA" id="ARBA00009477"/>
    </source>
</evidence>
<dbReference type="PANTHER" id="PTHR30469:SF15">
    <property type="entry name" value="HLYD FAMILY OF SECRETION PROTEINS"/>
    <property type="match status" value="1"/>
</dbReference>
<name>A0A843BC82_9BURK</name>
<keyword evidence="2" id="KW-0175">Coiled coil</keyword>
<evidence type="ECO:0000256" key="3">
    <source>
        <dbReference type="SAM" id="SignalP"/>
    </source>
</evidence>
<dbReference type="InterPro" id="IPR030190">
    <property type="entry name" value="MacA_alpha-hairpin_sf"/>
</dbReference>
<dbReference type="EMBL" id="JABBCQ020000029">
    <property type="protein sequence ID" value="MBI1626912.1"/>
    <property type="molecule type" value="Genomic_DNA"/>
</dbReference>